<keyword evidence="1" id="KW-0472">Membrane</keyword>
<protein>
    <submittedName>
        <fullName evidence="4">Penicillin-binding protein 2</fullName>
    </submittedName>
</protein>
<proteinExistence type="predicted"/>
<sequence length="504" mass="55556">MSVLRRKKKQENENTEKKSILQRILQGIQQSIKEGPKKKRKANRQILQITYIFVGLFLVLIGYIIYFVAVDSRDVITDSHNRRIQEMAKNVVRGKIISSDGNILAQTITENGEEIRDYPYNRMFAHVVGYNDKGKSGLESKCNFDLLTSNANLLSQITSSLRGEKSQGDNVYTTLDTRVQEAAYNALQGEKGAVVAMDPETGAIYAMVSKPDFRPGLVSENWEELNTDEDSLLLNRATQGLYPPGSTFKVVTALEYMREHPDDYQDFTYNCTGHTKIGTLDIQCYGGAVHGTVDLEGAIENSCNTAFVHLAEELDKDKLASLADDLMFNSRISLGIQSTSSRFTFNGDSGTNELAQTAIGQGKTLVTPLQNAMVMCAIANDGVMMQPYLVDQVRNVDGGVIRETETQELAQPLEKEECDTLKTMLRKVVTSGTGTKAYSSDYTVYGKTGSAEYNDEKDSHAWFIGCAEKDGKKIVVSVLVEDGGSGGSTAAPIADKVFETFFNS</sequence>
<evidence type="ECO:0000313" key="5">
    <source>
        <dbReference type="Proteomes" id="UP000823904"/>
    </source>
</evidence>
<dbReference type="GO" id="GO:0071555">
    <property type="term" value="P:cell wall organization"/>
    <property type="evidence" value="ECO:0007669"/>
    <property type="project" value="TreeGrafter"/>
</dbReference>
<dbReference type="SUPFAM" id="SSF56519">
    <property type="entry name" value="Penicillin binding protein dimerisation domain"/>
    <property type="match status" value="1"/>
</dbReference>
<dbReference type="Pfam" id="PF00905">
    <property type="entry name" value="Transpeptidase"/>
    <property type="match status" value="1"/>
</dbReference>
<evidence type="ECO:0000259" key="3">
    <source>
        <dbReference type="Pfam" id="PF21922"/>
    </source>
</evidence>
<evidence type="ECO:0000259" key="2">
    <source>
        <dbReference type="Pfam" id="PF00905"/>
    </source>
</evidence>
<keyword evidence="1" id="KW-1133">Transmembrane helix</keyword>
<name>A0A9D2PHV6_9FIRM</name>
<evidence type="ECO:0000313" key="4">
    <source>
        <dbReference type="EMBL" id="HJC49143.1"/>
    </source>
</evidence>
<keyword evidence="1" id="KW-0812">Transmembrane</keyword>
<dbReference type="InterPro" id="IPR050515">
    <property type="entry name" value="Beta-lactam/transpept"/>
</dbReference>
<dbReference type="AlphaFoldDB" id="A0A9D2PHV6"/>
<dbReference type="GO" id="GO:0005886">
    <property type="term" value="C:plasma membrane"/>
    <property type="evidence" value="ECO:0007669"/>
    <property type="project" value="TreeGrafter"/>
</dbReference>
<dbReference type="SUPFAM" id="SSF56601">
    <property type="entry name" value="beta-lactamase/transpeptidase-like"/>
    <property type="match status" value="1"/>
</dbReference>
<dbReference type="InterPro" id="IPR001460">
    <property type="entry name" value="PCN-bd_Tpept"/>
</dbReference>
<dbReference type="InterPro" id="IPR036138">
    <property type="entry name" value="PBP_dimer_sf"/>
</dbReference>
<reference evidence="4" key="2">
    <citation type="submission" date="2021-04" db="EMBL/GenBank/DDBJ databases">
        <authorList>
            <person name="Gilroy R."/>
        </authorList>
    </citation>
    <scope>NUCLEOTIDE SEQUENCE</scope>
    <source>
        <strain evidence="4">ChiSjej3B21-8574</strain>
    </source>
</reference>
<reference evidence="4" key="1">
    <citation type="journal article" date="2021" name="PeerJ">
        <title>Extensive microbial diversity within the chicken gut microbiome revealed by metagenomics and culture.</title>
        <authorList>
            <person name="Gilroy R."/>
            <person name="Ravi A."/>
            <person name="Getino M."/>
            <person name="Pursley I."/>
            <person name="Horton D.L."/>
            <person name="Alikhan N.F."/>
            <person name="Baker D."/>
            <person name="Gharbi K."/>
            <person name="Hall N."/>
            <person name="Watson M."/>
            <person name="Adriaenssens E.M."/>
            <person name="Foster-Nyarko E."/>
            <person name="Jarju S."/>
            <person name="Secka A."/>
            <person name="Antonio M."/>
            <person name="Oren A."/>
            <person name="Chaudhuri R.R."/>
            <person name="La Ragione R."/>
            <person name="Hildebrand F."/>
            <person name="Pallen M.J."/>
        </authorList>
    </citation>
    <scope>NUCLEOTIDE SEQUENCE</scope>
    <source>
        <strain evidence="4">ChiSjej3B21-8574</strain>
    </source>
</reference>
<feature type="domain" description="Penicillin binding protein A dimerisation" evidence="3">
    <location>
        <begin position="93"/>
        <end position="171"/>
    </location>
</feature>
<accession>A0A9D2PHV6</accession>
<dbReference type="Pfam" id="PF21922">
    <property type="entry name" value="PBP_dimer_2"/>
    <property type="match status" value="1"/>
</dbReference>
<comment type="caution">
    <text evidence="4">The sequence shown here is derived from an EMBL/GenBank/DDBJ whole genome shotgun (WGS) entry which is preliminary data.</text>
</comment>
<dbReference type="PANTHER" id="PTHR30627">
    <property type="entry name" value="PEPTIDOGLYCAN D,D-TRANSPEPTIDASE"/>
    <property type="match status" value="1"/>
</dbReference>
<dbReference type="Gene3D" id="3.40.710.10">
    <property type="entry name" value="DD-peptidase/beta-lactamase superfamily"/>
    <property type="match status" value="1"/>
</dbReference>
<dbReference type="Proteomes" id="UP000823904">
    <property type="component" value="Unassembled WGS sequence"/>
</dbReference>
<feature type="transmembrane region" description="Helical" evidence="1">
    <location>
        <begin position="46"/>
        <end position="69"/>
    </location>
</feature>
<organism evidence="4 5">
    <name type="scientific">Candidatus Anaerostipes avistercoris</name>
    <dbReference type="NCBI Taxonomy" id="2838462"/>
    <lineage>
        <taxon>Bacteria</taxon>
        <taxon>Bacillati</taxon>
        <taxon>Bacillota</taxon>
        <taxon>Clostridia</taxon>
        <taxon>Lachnospirales</taxon>
        <taxon>Lachnospiraceae</taxon>
        <taxon>Anaerostipes</taxon>
    </lineage>
</organism>
<feature type="domain" description="Penicillin-binding protein transpeptidase" evidence="2">
    <location>
        <begin position="192"/>
        <end position="498"/>
    </location>
</feature>
<dbReference type="PANTHER" id="PTHR30627:SF24">
    <property type="entry name" value="PENICILLIN-BINDING PROTEIN 4B"/>
    <property type="match status" value="1"/>
</dbReference>
<dbReference type="EMBL" id="DWWD01000005">
    <property type="protein sequence ID" value="HJC49143.1"/>
    <property type="molecule type" value="Genomic_DNA"/>
</dbReference>
<dbReference type="InterPro" id="IPR012338">
    <property type="entry name" value="Beta-lactam/transpept-like"/>
</dbReference>
<dbReference type="InterPro" id="IPR054120">
    <property type="entry name" value="PBPA_dimer"/>
</dbReference>
<gene>
    <name evidence="4" type="ORF">H9754_00955</name>
</gene>
<evidence type="ECO:0000256" key="1">
    <source>
        <dbReference type="SAM" id="Phobius"/>
    </source>
</evidence>
<dbReference type="GO" id="GO:0071972">
    <property type="term" value="F:peptidoglycan L,D-transpeptidase activity"/>
    <property type="evidence" value="ECO:0007669"/>
    <property type="project" value="TreeGrafter"/>
</dbReference>
<dbReference type="GO" id="GO:0008658">
    <property type="term" value="F:penicillin binding"/>
    <property type="evidence" value="ECO:0007669"/>
    <property type="project" value="InterPro"/>
</dbReference>
<dbReference type="Gene3D" id="3.90.1310.10">
    <property type="entry name" value="Penicillin-binding protein 2a (Domain 2)"/>
    <property type="match status" value="1"/>
</dbReference>